<gene>
    <name evidence="11" type="ordered locus">Mevan_1334</name>
</gene>
<keyword evidence="2" id="KW-0963">Cytoplasm</keyword>
<dbReference type="RefSeq" id="WP_012066146.1">
    <property type="nucleotide sequence ID" value="NC_009634.1"/>
</dbReference>
<dbReference type="Gene3D" id="3.30.300.110">
    <property type="entry name" value="Met-10+ protein-like domains"/>
    <property type="match status" value="1"/>
</dbReference>
<dbReference type="eggNOG" id="arCOG00033">
    <property type="taxonomic scope" value="Archaea"/>
</dbReference>
<evidence type="ECO:0000256" key="2">
    <source>
        <dbReference type="ARBA" id="ARBA00022490"/>
    </source>
</evidence>
<dbReference type="SUPFAM" id="SSF53335">
    <property type="entry name" value="S-adenosyl-L-methionine-dependent methyltransferases"/>
    <property type="match status" value="1"/>
</dbReference>
<dbReference type="GO" id="GO:0052906">
    <property type="term" value="F:tRNA (guanine(37)-N1)-methyltransferase activity"/>
    <property type="evidence" value="ECO:0007669"/>
    <property type="project" value="UniProtKB-EC"/>
</dbReference>
<dbReference type="STRING" id="406327.Mevan_1334"/>
<keyword evidence="5" id="KW-0949">S-adenosyl-L-methionine</keyword>
<evidence type="ECO:0000259" key="10">
    <source>
        <dbReference type="PROSITE" id="PS51684"/>
    </source>
</evidence>
<dbReference type="PROSITE" id="PS51684">
    <property type="entry name" value="SAM_MT_TRM5_TYW2"/>
    <property type="match status" value="1"/>
</dbReference>
<keyword evidence="4" id="KW-0808">Transferase</keyword>
<reference evidence="11" key="1">
    <citation type="submission" date="2007-06" db="EMBL/GenBank/DDBJ databases">
        <title>Complete sequence of Methanococcus vannielii SB.</title>
        <authorList>
            <consortium name="US DOE Joint Genome Institute"/>
            <person name="Copeland A."/>
            <person name="Lucas S."/>
            <person name="Lapidus A."/>
            <person name="Barry K."/>
            <person name="Glavina del Rio T."/>
            <person name="Dalin E."/>
            <person name="Tice H."/>
            <person name="Pitluck S."/>
            <person name="Chain P."/>
            <person name="Malfatti S."/>
            <person name="Shin M."/>
            <person name="Vergez L."/>
            <person name="Schmutz J."/>
            <person name="Larimer F."/>
            <person name="Land M."/>
            <person name="Hauser L."/>
            <person name="Kyrpides N."/>
            <person name="Anderson I."/>
            <person name="Sieprawska-Lupa M."/>
            <person name="Whitman W.B."/>
            <person name="Richardson P."/>
        </authorList>
    </citation>
    <scope>NUCLEOTIDE SEQUENCE [LARGE SCALE GENOMIC DNA]</scope>
    <source>
        <strain evidence="11">SB</strain>
    </source>
</reference>
<dbReference type="GO" id="GO:0002939">
    <property type="term" value="P:tRNA N1-guanine methylation"/>
    <property type="evidence" value="ECO:0007669"/>
    <property type="project" value="TreeGrafter"/>
</dbReference>
<dbReference type="GO" id="GO:0005737">
    <property type="term" value="C:cytoplasm"/>
    <property type="evidence" value="ECO:0007669"/>
    <property type="project" value="TreeGrafter"/>
</dbReference>
<dbReference type="OrthoDB" id="8079at2157"/>
<dbReference type="Gene3D" id="3.30.70.2580">
    <property type="match status" value="1"/>
</dbReference>
<dbReference type="PANTHER" id="PTHR23245">
    <property type="entry name" value="TRNA METHYLTRANSFERASE"/>
    <property type="match status" value="1"/>
</dbReference>
<dbReference type="HOGENOM" id="CLU_022610_0_1_2"/>
<dbReference type="Pfam" id="PF25133">
    <property type="entry name" value="TYW2_N_2"/>
    <property type="match status" value="1"/>
</dbReference>
<dbReference type="PANTHER" id="PTHR23245:SF36">
    <property type="entry name" value="TRNA (GUANINE(37)-N1)-METHYLTRANSFERASE"/>
    <property type="match status" value="1"/>
</dbReference>
<dbReference type="AlphaFoldDB" id="A6URV9"/>
<name>A6URV9_METVS</name>
<dbReference type="FunFam" id="3.30.300.110:FF:000001">
    <property type="entry name" value="tRNA (guanine(37)-N1)-methyltransferase"/>
    <property type="match status" value="1"/>
</dbReference>
<feature type="domain" description="SAM-dependent methyltransferase TRM5/TYW2-type" evidence="10">
    <location>
        <begin position="98"/>
        <end position="337"/>
    </location>
</feature>
<accession>A6URV9</accession>
<keyword evidence="6" id="KW-0819">tRNA processing</keyword>
<dbReference type="EMBL" id="CP000742">
    <property type="protein sequence ID" value="ABR55231.1"/>
    <property type="molecule type" value="Genomic_DNA"/>
</dbReference>
<evidence type="ECO:0000256" key="5">
    <source>
        <dbReference type="ARBA" id="ARBA00022691"/>
    </source>
</evidence>
<evidence type="ECO:0000313" key="12">
    <source>
        <dbReference type="Proteomes" id="UP000001107"/>
    </source>
</evidence>
<dbReference type="InterPro" id="IPR056744">
    <property type="entry name" value="TRM5/TYW2-like_N"/>
</dbReference>
<protein>
    <recommendedName>
        <fullName evidence="1">tRNA (guanine(37)-N(1))-methyltransferase</fullName>
        <ecNumber evidence="1">2.1.1.228</ecNumber>
    </recommendedName>
    <alternativeName>
        <fullName evidence="7">M1G-methyltransferase</fullName>
    </alternativeName>
    <alternativeName>
        <fullName evidence="8">tRNA [GM37] methyltransferase</fullName>
    </alternativeName>
</protein>
<dbReference type="InterPro" id="IPR029063">
    <property type="entry name" value="SAM-dependent_MTases_sf"/>
</dbReference>
<evidence type="ECO:0000256" key="3">
    <source>
        <dbReference type="ARBA" id="ARBA00022603"/>
    </source>
</evidence>
<proteinExistence type="predicted"/>
<dbReference type="NCBIfam" id="NF047732">
    <property type="entry name" value="tRNAMtaseTrm5bMeth"/>
    <property type="match status" value="1"/>
</dbReference>
<evidence type="ECO:0000256" key="6">
    <source>
        <dbReference type="ARBA" id="ARBA00022694"/>
    </source>
</evidence>
<dbReference type="InterPro" id="IPR056743">
    <property type="entry name" value="TRM5-TYW2-like_MTfase"/>
</dbReference>
<keyword evidence="12" id="KW-1185">Reference proteome</keyword>
<dbReference type="EC" id="2.1.1.228" evidence="1"/>
<evidence type="ECO:0000256" key="1">
    <source>
        <dbReference type="ARBA" id="ARBA00012807"/>
    </source>
</evidence>
<dbReference type="Gene3D" id="3.40.50.150">
    <property type="entry name" value="Vaccinia Virus protein VP39"/>
    <property type="match status" value="1"/>
</dbReference>
<dbReference type="Proteomes" id="UP000001107">
    <property type="component" value="Chromosome"/>
</dbReference>
<evidence type="ECO:0000256" key="8">
    <source>
        <dbReference type="ARBA" id="ARBA00033392"/>
    </source>
</evidence>
<comment type="catalytic activity">
    <reaction evidence="9">
        <text>guanosine(37) in tRNA + S-adenosyl-L-methionine = N(1)-methylguanosine(37) in tRNA + S-adenosyl-L-homocysteine + H(+)</text>
        <dbReference type="Rhea" id="RHEA:36899"/>
        <dbReference type="Rhea" id="RHEA-COMP:10145"/>
        <dbReference type="Rhea" id="RHEA-COMP:10147"/>
        <dbReference type="ChEBI" id="CHEBI:15378"/>
        <dbReference type="ChEBI" id="CHEBI:57856"/>
        <dbReference type="ChEBI" id="CHEBI:59789"/>
        <dbReference type="ChEBI" id="CHEBI:73542"/>
        <dbReference type="ChEBI" id="CHEBI:74269"/>
        <dbReference type="EC" id="2.1.1.228"/>
    </reaction>
</comment>
<dbReference type="Pfam" id="PF18093">
    <property type="entry name" value="Trm5_N"/>
    <property type="match status" value="1"/>
</dbReference>
<organism evidence="11 12">
    <name type="scientific">Methanococcus vannielii (strain ATCC 35089 / DSM 1224 / JCM 13029 / OCM 148 / SB)</name>
    <dbReference type="NCBI Taxonomy" id="406327"/>
    <lineage>
        <taxon>Archaea</taxon>
        <taxon>Methanobacteriati</taxon>
        <taxon>Methanobacteriota</taxon>
        <taxon>Methanomada group</taxon>
        <taxon>Methanococci</taxon>
        <taxon>Methanococcales</taxon>
        <taxon>Methanococcaceae</taxon>
        <taxon>Methanococcus</taxon>
    </lineage>
</organism>
<dbReference type="InterPro" id="IPR040601">
    <property type="entry name" value="Trm5a/b_N"/>
</dbReference>
<keyword evidence="3" id="KW-0489">Methyltransferase</keyword>
<sequence length="344" mass="39823">MVFCIKINAKNGEIIRKILLDNNLLNKSYKLKKEDGFLYIPLTTAEFNKSILKNQDISFEIFENALEKIDLEKKMSFKEYLLNNFKNEVENDLIAHAYDIIGDIVILQISNDIDPKLRIEIGETALRLIPSVKTVFRRESDVKGNFRVRDLEHLSGEKKTLTKYKENGYKLFVDVSKVYFSPRLGWERKRIMELVTPDDIVVDMFCGVGPYSIACKSAEKIYSIDINPDGIALLKENIKLNNLENKIIPILDDVRNVNVKGSRVIMNLPKYAHEFVDKALEIVADDGIIHYYMVGGDFDEGIELFSEKCEFEVIEKRIVKSYSPREYVFVIDFKILNKKVKNKN</sequence>
<dbReference type="KEGG" id="mvn:Mevan_1334"/>
<evidence type="ECO:0000256" key="9">
    <source>
        <dbReference type="ARBA" id="ARBA00047783"/>
    </source>
</evidence>
<evidence type="ECO:0000256" key="4">
    <source>
        <dbReference type="ARBA" id="ARBA00022679"/>
    </source>
</evidence>
<evidence type="ECO:0000313" key="11">
    <source>
        <dbReference type="EMBL" id="ABR55231.1"/>
    </source>
</evidence>
<dbReference type="GeneID" id="5324714"/>
<dbReference type="CDD" id="cd02440">
    <property type="entry name" value="AdoMet_MTases"/>
    <property type="match status" value="1"/>
</dbReference>
<dbReference type="InterPro" id="IPR030382">
    <property type="entry name" value="MeTrfase_TRM5/TYW2"/>
</dbReference>
<dbReference type="Pfam" id="PF02475">
    <property type="entry name" value="TRM5-TYW2_MTfase"/>
    <property type="match status" value="1"/>
</dbReference>
<evidence type="ECO:0000256" key="7">
    <source>
        <dbReference type="ARBA" id="ARBA00029736"/>
    </source>
</evidence>